<comment type="caution">
    <text evidence="5">The sequence shown here is derived from an EMBL/GenBank/DDBJ whole genome shotgun (WGS) entry which is preliminary data.</text>
</comment>
<dbReference type="InterPro" id="IPR001245">
    <property type="entry name" value="Ser-Thr/Tyr_kinase_cat_dom"/>
</dbReference>
<dbReference type="SMART" id="SM00369">
    <property type="entry name" value="LRR_TYP"/>
    <property type="match status" value="4"/>
</dbReference>
<dbReference type="InterPro" id="IPR050216">
    <property type="entry name" value="LRR_domain-containing"/>
</dbReference>
<dbReference type="Proteomes" id="UP000035929">
    <property type="component" value="Unassembled WGS sequence"/>
</dbReference>
<dbReference type="SUPFAM" id="SSF52058">
    <property type="entry name" value="L domain-like"/>
    <property type="match status" value="1"/>
</dbReference>
<dbReference type="SUPFAM" id="SSF56112">
    <property type="entry name" value="Protein kinase-like (PK-like)"/>
    <property type="match status" value="1"/>
</dbReference>
<keyword evidence="3" id="KW-0547">Nucleotide-binding</keyword>
<keyword evidence="5" id="KW-0808">Transferase</keyword>
<dbReference type="Pfam" id="PF07714">
    <property type="entry name" value="PK_Tyr_Ser-Thr"/>
    <property type="match status" value="1"/>
</dbReference>
<reference evidence="5 6" key="1">
    <citation type="submission" date="2015-03" db="EMBL/GenBank/DDBJ databases">
        <title>Genome sequencing of Methylobacterium aquaticum DSM16371 type strain.</title>
        <authorList>
            <person name="Chaudhry V."/>
            <person name="Patil P.B."/>
        </authorList>
    </citation>
    <scope>NUCLEOTIDE SEQUENCE [LARGE SCALE GENOMIC DNA]</scope>
    <source>
        <strain evidence="5 6">DSM 16371</strain>
    </source>
</reference>
<dbReference type="InterPro" id="IPR011009">
    <property type="entry name" value="Kinase-like_dom_sf"/>
</dbReference>
<keyword evidence="3" id="KW-0067">ATP-binding</keyword>
<dbReference type="InterPro" id="IPR003591">
    <property type="entry name" value="Leu-rich_rpt_typical-subtyp"/>
</dbReference>
<dbReference type="GO" id="GO:0005524">
    <property type="term" value="F:ATP binding"/>
    <property type="evidence" value="ECO:0007669"/>
    <property type="project" value="UniProtKB-UniRule"/>
</dbReference>
<dbReference type="PROSITE" id="PS00107">
    <property type="entry name" value="PROTEIN_KINASE_ATP"/>
    <property type="match status" value="1"/>
</dbReference>
<feature type="binding site" evidence="3">
    <location>
        <position position="257"/>
    </location>
    <ligand>
        <name>ATP</name>
        <dbReference type="ChEBI" id="CHEBI:30616"/>
    </ligand>
</feature>
<protein>
    <submittedName>
        <fullName evidence="5">Protein kinase</fullName>
    </submittedName>
</protein>
<dbReference type="GO" id="GO:0005737">
    <property type="term" value="C:cytoplasm"/>
    <property type="evidence" value="ECO:0007669"/>
    <property type="project" value="TreeGrafter"/>
</dbReference>
<dbReference type="Gene3D" id="1.10.510.10">
    <property type="entry name" value="Transferase(Phosphotransferase) domain 1"/>
    <property type="match status" value="1"/>
</dbReference>
<name>A0A0J6SJU1_9HYPH</name>
<dbReference type="PANTHER" id="PTHR48051">
    <property type="match status" value="1"/>
</dbReference>
<evidence type="ECO:0000256" key="3">
    <source>
        <dbReference type="PROSITE-ProRule" id="PRU10141"/>
    </source>
</evidence>
<evidence type="ECO:0000256" key="2">
    <source>
        <dbReference type="ARBA" id="ARBA00022737"/>
    </source>
</evidence>
<evidence type="ECO:0000313" key="5">
    <source>
        <dbReference type="EMBL" id="KMO33643.1"/>
    </source>
</evidence>
<evidence type="ECO:0000259" key="4">
    <source>
        <dbReference type="PROSITE" id="PS50011"/>
    </source>
</evidence>
<evidence type="ECO:0000313" key="6">
    <source>
        <dbReference type="Proteomes" id="UP000035929"/>
    </source>
</evidence>
<organism evidence="5 6">
    <name type="scientific">Methylobacterium aquaticum</name>
    <dbReference type="NCBI Taxonomy" id="270351"/>
    <lineage>
        <taxon>Bacteria</taxon>
        <taxon>Pseudomonadati</taxon>
        <taxon>Pseudomonadota</taxon>
        <taxon>Alphaproteobacteria</taxon>
        <taxon>Hyphomicrobiales</taxon>
        <taxon>Methylobacteriaceae</taxon>
        <taxon>Methylobacterium</taxon>
    </lineage>
</organism>
<dbReference type="InterPro" id="IPR032675">
    <property type="entry name" value="LRR_dom_sf"/>
</dbReference>
<dbReference type="RefSeq" id="WP_048464772.1">
    <property type="nucleotide sequence ID" value="NZ_LABX01000118.1"/>
</dbReference>
<keyword evidence="5" id="KW-0418">Kinase</keyword>
<dbReference type="Gene3D" id="3.80.10.10">
    <property type="entry name" value="Ribonuclease Inhibitor"/>
    <property type="match status" value="1"/>
</dbReference>
<proteinExistence type="predicted"/>
<dbReference type="OrthoDB" id="8532199at2"/>
<keyword evidence="1" id="KW-0433">Leucine-rich repeat</keyword>
<dbReference type="InterPro" id="IPR017441">
    <property type="entry name" value="Protein_kinase_ATP_BS"/>
</dbReference>
<gene>
    <name evidence="5" type="ORF">VP06_16020</name>
</gene>
<evidence type="ECO:0000256" key="1">
    <source>
        <dbReference type="ARBA" id="ARBA00022614"/>
    </source>
</evidence>
<dbReference type="GO" id="GO:0004672">
    <property type="term" value="F:protein kinase activity"/>
    <property type="evidence" value="ECO:0007669"/>
    <property type="project" value="InterPro"/>
</dbReference>
<dbReference type="PANTHER" id="PTHR48051:SF1">
    <property type="entry name" value="RAS SUPPRESSOR PROTEIN 1"/>
    <property type="match status" value="1"/>
</dbReference>
<dbReference type="AlphaFoldDB" id="A0A0J6SJU1"/>
<feature type="domain" description="Protein kinase" evidence="4">
    <location>
        <begin position="219"/>
        <end position="458"/>
    </location>
</feature>
<sequence length="458" mass="48039">MSRAVSLPPATAARLDALRRGDLAGIRELRLPGGPEGRLTEMPPEILGLADTLELLDLGHNDLTALPADLGRLRRLRVLFGSGNRFARLPPVLGDCPALSQVGFRGCGLAEVPADSLPPALRWLTLTDNRIATLPPALGERPLLQKLMLAGNRLRELPESLGGAQALELLRIAANRFEALPGCLTALPRLAWLSWAGNPFEDRAAPPPVAVTAAAWRDLALGPLLGEGASGRVMRAAWRQDGAGDEGTGEARPVALKLFKGAMTSDGLPEREMAACLVAGAHPHLIGGLGRLADHPDGTQGLLMPLLPEGWRVLAGPPSLESCSRDVYDPALRLTARAALRLAHGVASGAAHLHARGFGHGDLYAHNILWDGTQGDAVLSDLGAASALLPGAEGHVLQRLDVRAFGLLLEELHTIAPLAHPALDALARACTGPDPAARPGMAEVRESLDAIMKESGPA</sequence>
<dbReference type="PROSITE" id="PS50011">
    <property type="entry name" value="PROTEIN_KINASE_DOM"/>
    <property type="match status" value="1"/>
</dbReference>
<accession>A0A0J6SJU1</accession>
<dbReference type="EMBL" id="LABX01000118">
    <property type="protein sequence ID" value="KMO33643.1"/>
    <property type="molecule type" value="Genomic_DNA"/>
</dbReference>
<dbReference type="InterPro" id="IPR000719">
    <property type="entry name" value="Prot_kinase_dom"/>
</dbReference>
<keyword evidence="2" id="KW-0677">Repeat</keyword>
<dbReference type="PATRIC" id="fig|270351.6.peg.667"/>